<protein>
    <recommendedName>
        <fullName evidence="4">SH2 domain-containing protein</fullName>
    </recommendedName>
</protein>
<reference evidence="5 6" key="1">
    <citation type="journal article" date="2007" name="Science">
        <title>Sea anemone genome reveals ancestral eumetazoan gene repertoire and genomic organization.</title>
        <authorList>
            <person name="Putnam N.H."/>
            <person name="Srivastava M."/>
            <person name="Hellsten U."/>
            <person name="Dirks B."/>
            <person name="Chapman J."/>
            <person name="Salamov A."/>
            <person name="Terry A."/>
            <person name="Shapiro H."/>
            <person name="Lindquist E."/>
            <person name="Kapitonov V.V."/>
            <person name="Jurka J."/>
            <person name="Genikhovich G."/>
            <person name="Grigoriev I.V."/>
            <person name="Lucas S.M."/>
            <person name="Steele R.E."/>
            <person name="Finnerty J.R."/>
            <person name="Technau U."/>
            <person name="Martindale M.Q."/>
            <person name="Rokhsar D.S."/>
        </authorList>
    </citation>
    <scope>NUCLEOTIDE SEQUENCE [LARGE SCALE GENOMIC DNA]</scope>
    <source>
        <strain evidence="6">CH2 X CH6</strain>
    </source>
</reference>
<dbReference type="OMA" id="YNFKICF"/>
<dbReference type="EMBL" id="DS469586">
    <property type="protein sequence ID" value="EDO40798.1"/>
    <property type="molecule type" value="Genomic_DNA"/>
</dbReference>
<name>A7S653_NEMVE</name>
<dbReference type="PROSITE" id="PS50001">
    <property type="entry name" value="SH2"/>
    <property type="match status" value="1"/>
</dbReference>
<feature type="region of interest" description="Disordered" evidence="2">
    <location>
        <begin position="166"/>
        <end position="193"/>
    </location>
</feature>
<dbReference type="SMART" id="SM00252">
    <property type="entry name" value="SH2"/>
    <property type="match status" value="1"/>
</dbReference>
<feature type="region of interest" description="Disordered" evidence="2">
    <location>
        <begin position="306"/>
        <end position="471"/>
    </location>
</feature>
<dbReference type="Gene3D" id="3.30.505.10">
    <property type="entry name" value="SH2 domain"/>
    <property type="match status" value="1"/>
</dbReference>
<keyword evidence="6" id="KW-1185">Reference proteome</keyword>
<gene>
    <name evidence="5" type="ORF">NEMVEDRAFT_v1g243141</name>
</gene>
<dbReference type="InterPro" id="IPR036860">
    <property type="entry name" value="SH2_dom_sf"/>
</dbReference>
<dbReference type="Pfam" id="PF00017">
    <property type="entry name" value="SH2"/>
    <property type="match status" value="1"/>
</dbReference>
<evidence type="ECO:0000313" key="6">
    <source>
        <dbReference type="Proteomes" id="UP000001593"/>
    </source>
</evidence>
<evidence type="ECO:0000256" key="3">
    <source>
        <dbReference type="SAM" id="Phobius"/>
    </source>
</evidence>
<evidence type="ECO:0000256" key="1">
    <source>
        <dbReference type="PROSITE-ProRule" id="PRU00191"/>
    </source>
</evidence>
<keyword evidence="1" id="KW-0727">SH2 domain</keyword>
<dbReference type="AlphaFoldDB" id="A7S653"/>
<evidence type="ECO:0000256" key="2">
    <source>
        <dbReference type="SAM" id="MobiDB-lite"/>
    </source>
</evidence>
<feature type="domain" description="SH2" evidence="4">
    <location>
        <begin position="473"/>
        <end position="574"/>
    </location>
</feature>
<dbReference type="InterPro" id="IPR000980">
    <property type="entry name" value="SH2"/>
</dbReference>
<evidence type="ECO:0000259" key="4">
    <source>
        <dbReference type="PROSITE" id="PS50001"/>
    </source>
</evidence>
<dbReference type="Proteomes" id="UP000001593">
    <property type="component" value="Unassembled WGS sequence"/>
</dbReference>
<feature type="compositionally biased region" description="Basic and acidic residues" evidence="2">
    <location>
        <begin position="182"/>
        <end position="193"/>
    </location>
</feature>
<keyword evidence="3" id="KW-0812">Transmembrane</keyword>
<dbReference type="KEGG" id="nve:5512499"/>
<organism evidence="5 6">
    <name type="scientific">Nematostella vectensis</name>
    <name type="common">Starlet sea anemone</name>
    <dbReference type="NCBI Taxonomy" id="45351"/>
    <lineage>
        <taxon>Eukaryota</taxon>
        <taxon>Metazoa</taxon>
        <taxon>Cnidaria</taxon>
        <taxon>Anthozoa</taxon>
        <taxon>Hexacorallia</taxon>
        <taxon>Actiniaria</taxon>
        <taxon>Edwardsiidae</taxon>
        <taxon>Nematostella</taxon>
    </lineage>
</organism>
<feature type="region of interest" description="Disordered" evidence="2">
    <location>
        <begin position="111"/>
        <end position="145"/>
    </location>
</feature>
<dbReference type="InParanoid" id="A7S653"/>
<dbReference type="SUPFAM" id="SSF55550">
    <property type="entry name" value="SH2 domain"/>
    <property type="match status" value="1"/>
</dbReference>
<sequence>MHLKTGKKMYGMTANSSIDCPKFLTYSGYSESDDRYFCDFTDWAYGIFALLGLLAIMAPVLLIICCIVRRKNNKRLRRLTSSDHSDYMSSTLPYQPLKQDNRQAKYNYGAVEHSERTESPPLSRTNSPIENSAEPSLTKQDSTSIASSKASMFPNFDEASLCTRNAVASRPRAPTPNQSQRGPEKRAVNKECKSPTPYLVTDFSTNVDSNLMSPDPLANTDVSFKPAKKFTKDQQNVLPSEVPIYAQLEDPEERQPMLQPQPQTGGEPIYNVLEKPKQTTGGEPIYNVLEKPKQTTGGEPIYNVLENPQQATEKEPIYNVLENPQQATEEEPIYNVLEDPFDVPQPHCDKESLNDESSQPSDEKNLSKPESEQCSSEEESTAPNEPFYQTLEPPVPESPEKVLDPTQSSKQSFQKDDLLLEDNPKEDLNPEGYSSQTNIPTKPEEGVYMPLIPPKTRKLSTDDSKPLPQPRKRFESRADYEELLSAHVQALPINERNGQYILRDSVTSPGSKVLTMYCKKQDNDKEIYNFKICFDGENQAHLVKSKKRFPSITHLLDYLRENKDMLPCTLRSSTLEE</sequence>
<dbReference type="HOGENOM" id="CLU_472759_0_0_1"/>
<dbReference type="CDD" id="cd00173">
    <property type="entry name" value="SH2"/>
    <property type="match status" value="1"/>
</dbReference>
<keyword evidence="3" id="KW-1133">Transmembrane helix</keyword>
<dbReference type="OrthoDB" id="5966365at2759"/>
<evidence type="ECO:0000313" key="5">
    <source>
        <dbReference type="EMBL" id="EDO40798.1"/>
    </source>
</evidence>
<feature type="compositionally biased region" description="Basic and acidic residues" evidence="2">
    <location>
        <begin position="413"/>
        <end position="428"/>
    </location>
</feature>
<dbReference type="PhylomeDB" id="A7S653"/>
<accession>A7S653</accession>
<feature type="compositionally biased region" description="Basic and acidic residues" evidence="2">
    <location>
        <begin position="361"/>
        <end position="371"/>
    </location>
</feature>
<keyword evidence="3" id="KW-0472">Membrane</keyword>
<feature type="transmembrane region" description="Helical" evidence="3">
    <location>
        <begin position="43"/>
        <end position="68"/>
    </location>
</feature>
<proteinExistence type="predicted"/>
<feature type="compositionally biased region" description="Polar residues" evidence="2">
    <location>
        <begin position="120"/>
        <end position="145"/>
    </location>
</feature>